<evidence type="ECO:0000256" key="11">
    <source>
        <dbReference type="RuleBase" id="RU003780"/>
    </source>
</evidence>
<gene>
    <name evidence="9" type="primary">ung</name>
    <name evidence="13" type="ORF">CK623_09055</name>
</gene>
<dbReference type="Pfam" id="PF03167">
    <property type="entry name" value="UDG"/>
    <property type="match status" value="1"/>
</dbReference>
<evidence type="ECO:0000256" key="1">
    <source>
        <dbReference type="ARBA" id="ARBA00001400"/>
    </source>
</evidence>
<keyword evidence="8 9" id="KW-0234">DNA repair</keyword>
<accession>A0A2A2APH3</accession>
<comment type="similarity">
    <text evidence="3 9 11">Belongs to the uracil-DNA glycosylase (UDG) superfamily. UNG family.</text>
</comment>
<dbReference type="Proteomes" id="UP000218644">
    <property type="component" value="Unassembled WGS sequence"/>
</dbReference>
<evidence type="ECO:0000256" key="10">
    <source>
        <dbReference type="PROSITE-ProRule" id="PRU10072"/>
    </source>
</evidence>
<dbReference type="PANTHER" id="PTHR11264:SF0">
    <property type="entry name" value="URACIL-DNA GLYCOSYLASE"/>
    <property type="match status" value="1"/>
</dbReference>
<dbReference type="SMART" id="SM00986">
    <property type="entry name" value="UDG"/>
    <property type="match status" value="1"/>
</dbReference>
<dbReference type="NCBIfam" id="NF003588">
    <property type="entry name" value="PRK05254.1-1"/>
    <property type="match status" value="1"/>
</dbReference>
<organism evidence="13 14">
    <name type="scientific">Vandammella animalimorsus</name>
    <dbReference type="NCBI Taxonomy" id="2029117"/>
    <lineage>
        <taxon>Bacteria</taxon>
        <taxon>Pseudomonadati</taxon>
        <taxon>Pseudomonadota</taxon>
        <taxon>Betaproteobacteria</taxon>
        <taxon>Burkholderiales</taxon>
        <taxon>Comamonadaceae</taxon>
        <taxon>Vandammella</taxon>
    </lineage>
</organism>
<dbReference type="PROSITE" id="PS00130">
    <property type="entry name" value="U_DNA_GLYCOSYLASE"/>
    <property type="match status" value="1"/>
</dbReference>
<dbReference type="CDD" id="cd10027">
    <property type="entry name" value="UDG-F1-like"/>
    <property type="match status" value="1"/>
</dbReference>
<dbReference type="HAMAP" id="MF_00148">
    <property type="entry name" value="UDG"/>
    <property type="match status" value="1"/>
</dbReference>
<keyword evidence="9" id="KW-0963">Cytoplasm</keyword>
<dbReference type="NCBIfam" id="NF003592">
    <property type="entry name" value="PRK05254.1-5"/>
    <property type="match status" value="1"/>
</dbReference>
<dbReference type="AlphaFoldDB" id="A0A2A2APH3"/>
<dbReference type="InterPro" id="IPR002043">
    <property type="entry name" value="UDG_fam1"/>
</dbReference>
<dbReference type="NCBIfam" id="NF003591">
    <property type="entry name" value="PRK05254.1-4"/>
    <property type="match status" value="1"/>
</dbReference>
<evidence type="ECO:0000256" key="8">
    <source>
        <dbReference type="ARBA" id="ARBA00023204"/>
    </source>
</evidence>
<sequence length="280" mass="29388">MDAQWPAPALRLAPCGWGALAAPCPALESANVNSSPAHSAALPADQLLSADPVDWPVAPEWMPATSAFFGSAQGQALLAFLQQRLDAGASIFPPQPLRALELTAPQDVRVVILGQDPYHGRGQAEGLAFSVAPGVPLPPSLRNIFQEMQRDLGVAPPAFPQPGGSLVQWARNGVLLLNTCLTVEEGQAASHAGKGWEVLTDALIAQVAQGPRPVVFMLWGAHAQSKQALIPPDRGHLVLLANHPSPLSATRPPRPFIGCGHFSAAKAFRQQQAAASQEGP</sequence>
<protein>
    <recommendedName>
        <fullName evidence="5 9">Uracil-DNA glycosylase</fullName>
        <shortName evidence="9">UDG</shortName>
        <ecNumber evidence="4 9">3.2.2.27</ecNumber>
    </recommendedName>
</protein>
<comment type="catalytic activity">
    <reaction evidence="1 9 11">
        <text>Hydrolyzes single-stranded DNA or mismatched double-stranded DNA and polynucleotides, releasing free uracil.</text>
        <dbReference type="EC" id="3.2.2.27"/>
    </reaction>
</comment>
<comment type="caution">
    <text evidence="13">The sequence shown here is derived from an EMBL/GenBank/DDBJ whole genome shotgun (WGS) entry which is preliminary data.</text>
</comment>
<dbReference type="SUPFAM" id="SSF52141">
    <property type="entry name" value="Uracil-DNA glycosylase-like"/>
    <property type="match status" value="1"/>
</dbReference>
<evidence type="ECO:0000256" key="9">
    <source>
        <dbReference type="HAMAP-Rule" id="MF_00148"/>
    </source>
</evidence>
<dbReference type="GO" id="GO:0097510">
    <property type="term" value="P:base-excision repair, AP site formation via deaminated base removal"/>
    <property type="evidence" value="ECO:0007669"/>
    <property type="project" value="TreeGrafter"/>
</dbReference>
<feature type="active site" description="Proton acceptor" evidence="9 10">
    <location>
        <position position="116"/>
    </location>
</feature>
<dbReference type="InterPro" id="IPR018085">
    <property type="entry name" value="Ura-DNA_Glyclase_AS"/>
</dbReference>
<comment type="subcellular location">
    <subcellularLocation>
        <location evidence="9">Cytoplasm</location>
    </subcellularLocation>
</comment>
<evidence type="ECO:0000256" key="2">
    <source>
        <dbReference type="ARBA" id="ARBA00002631"/>
    </source>
</evidence>
<dbReference type="EC" id="3.2.2.27" evidence="4 9"/>
<evidence type="ECO:0000256" key="6">
    <source>
        <dbReference type="ARBA" id="ARBA00022763"/>
    </source>
</evidence>
<dbReference type="NCBIfam" id="NF003589">
    <property type="entry name" value="PRK05254.1-2"/>
    <property type="match status" value="1"/>
</dbReference>
<keyword evidence="6 9" id="KW-0227">DNA damage</keyword>
<proteinExistence type="inferred from homology"/>
<evidence type="ECO:0000256" key="7">
    <source>
        <dbReference type="ARBA" id="ARBA00022801"/>
    </source>
</evidence>
<dbReference type="InterPro" id="IPR005122">
    <property type="entry name" value="Uracil-DNA_glycosylase-like"/>
</dbReference>
<dbReference type="GO" id="GO:0005737">
    <property type="term" value="C:cytoplasm"/>
    <property type="evidence" value="ECO:0007669"/>
    <property type="project" value="UniProtKB-SubCell"/>
</dbReference>
<dbReference type="InterPro" id="IPR036895">
    <property type="entry name" value="Uracil-DNA_glycosylase-like_sf"/>
</dbReference>
<dbReference type="PANTHER" id="PTHR11264">
    <property type="entry name" value="URACIL-DNA GLYCOSYLASE"/>
    <property type="match status" value="1"/>
</dbReference>
<dbReference type="GO" id="GO:0004844">
    <property type="term" value="F:uracil DNA N-glycosylase activity"/>
    <property type="evidence" value="ECO:0007669"/>
    <property type="project" value="UniProtKB-UniRule"/>
</dbReference>
<dbReference type="Gene3D" id="3.40.470.10">
    <property type="entry name" value="Uracil-DNA glycosylase-like domain"/>
    <property type="match status" value="1"/>
</dbReference>
<reference evidence="13 14" key="1">
    <citation type="submission" date="2017-08" db="EMBL/GenBank/DDBJ databases">
        <title>WGS of Clinical strains of the CDC Group NO-1 linked to zoonotic infections in humans.</title>
        <authorList>
            <person name="Bernier A.-M."/>
            <person name="Bernard K."/>
        </authorList>
    </citation>
    <scope>NUCLEOTIDE SEQUENCE [LARGE SCALE GENOMIC DNA]</scope>
    <source>
        <strain evidence="13 14">NML79-0751</strain>
    </source>
</reference>
<comment type="function">
    <text evidence="2 9 11">Excises uracil residues from the DNA which can arise as a result of misincorporation of dUMP residues by DNA polymerase or due to deamination of cytosine.</text>
</comment>
<dbReference type="EMBL" id="NSJD01000014">
    <property type="protein sequence ID" value="PAT39663.1"/>
    <property type="molecule type" value="Genomic_DNA"/>
</dbReference>
<evidence type="ECO:0000313" key="13">
    <source>
        <dbReference type="EMBL" id="PAT39663.1"/>
    </source>
</evidence>
<evidence type="ECO:0000256" key="3">
    <source>
        <dbReference type="ARBA" id="ARBA00008184"/>
    </source>
</evidence>
<dbReference type="SMART" id="SM00987">
    <property type="entry name" value="UreE_C"/>
    <property type="match status" value="1"/>
</dbReference>
<dbReference type="NCBIfam" id="TIGR00628">
    <property type="entry name" value="ung"/>
    <property type="match status" value="1"/>
</dbReference>
<evidence type="ECO:0000256" key="5">
    <source>
        <dbReference type="ARBA" id="ARBA00018429"/>
    </source>
</evidence>
<keyword evidence="7 9" id="KW-0378">Hydrolase</keyword>
<evidence type="ECO:0000256" key="4">
    <source>
        <dbReference type="ARBA" id="ARBA00012030"/>
    </source>
</evidence>
<name>A0A2A2APH3_9BURK</name>
<evidence type="ECO:0000259" key="12">
    <source>
        <dbReference type="SMART" id="SM00986"/>
    </source>
</evidence>
<feature type="domain" description="Uracil-DNA glycosylase-like" evidence="12">
    <location>
        <begin position="101"/>
        <end position="269"/>
    </location>
</feature>
<evidence type="ECO:0000313" key="14">
    <source>
        <dbReference type="Proteomes" id="UP000218644"/>
    </source>
</evidence>